<proteinExistence type="predicted"/>
<evidence type="ECO:0000313" key="3">
    <source>
        <dbReference type="Proteomes" id="UP001144050"/>
    </source>
</evidence>
<dbReference type="Proteomes" id="UP001144050">
    <property type="component" value="Unassembled WGS sequence"/>
</dbReference>
<dbReference type="InterPro" id="IPR045584">
    <property type="entry name" value="Pilin-like"/>
</dbReference>
<dbReference type="PANTHER" id="PTHR30093:SF47">
    <property type="entry name" value="TYPE IV PILUS NON-CORE MINOR PILIN PILE"/>
    <property type="match status" value="1"/>
</dbReference>
<keyword evidence="1" id="KW-1133">Transmembrane helix</keyword>
<sequence>MSAQRPPTLPHHRQRGFTLIELMIVVAVIAILSMVAYPAYTQFVQKGRRTQAKATLMEDMQLFERHFAQANTYAASSTDLTHAWNGFRTYSGDTQTNTSYKISAAGCSGSASMDQCVELQAQPPNNGKDDPTCGTLVYRSTGEKLNILFGKSTPESPTTTGCW</sequence>
<dbReference type="RefSeq" id="WP_271656369.1">
    <property type="nucleotide sequence ID" value="NZ_JAIVFG010000008.1"/>
</dbReference>
<dbReference type="AlphaFoldDB" id="A0AAW5ZLC2"/>
<gene>
    <name evidence="2" type="ORF">LBW59_06495</name>
</gene>
<dbReference type="Pfam" id="PF07963">
    <property type="entry name" value="N_methyl"/>
    <property type="match status" value="1"/>
</dbReference>
<dbReference type="PROSITE" id="PS00409">
    <property type="entry name" value="PROKAR_NTER_METHYL"/>
    <property type="match status" value="1"/>
</dbReference>
<keyword evidence="1" id="KW-0472">Membrane</keyword>
<dbReference type="GO" id="GO:0043683">
    <property type="term" value="P:type IV pilus assembly"/>
    <property type="evidence" value="ECO:0007669"/>
    <property type="project" value="InterPro"/>
</dbReference>
<dbReference type="EMBL" id="JAIVFG010000008">
    <property type="protein sequence ID" value="MDB0570425.1"/>
    <property type="molecule type" value="Genomic_DNA"/>
</dbReference>
<keyword evidence="1" id="KW-0812">Transmembrane</keyword>
<feature type="transmembrane region" description="Helical" evidence="1">
    <location>
        <begin position="20"/>
        <end position="40"/>
    </location>
</feature>
<comment type="caution">
    <text evidence="2">The sequence shown here is derived from an EMBL/GenBank/DDBJ whole genome shotgun (WGS) entry which is preliminary data.</text>
</comment>
<dbReference type="SUPFAM" id="SSF54523">
    <property type="entry name" value="Pili subunits"/>
    <property type="match status" value="1"/>
</dbReference>
<dbReference type="PANTHER" id="PTHR30093">
    <property type="entry name" value="GENERAL SECRETION PATHWAY PROTEIN G"/>
    <property type="match status" value="1"/>
</dbReference>
<reference evidence="2" key="1">
    <citation type="submission" date="2021-09" db="EMBL/GenBank/DDBJ databases">
        <title>Genomic analysis of Ralstonia spp.</title>
        <authorList>
            <person name="Aburjaile F."/>
            <person name="Ariute J.C."/>
            <person name="Pais A.K.L."/>
            <person name="Albuquerque G.M.R."/>
            <person name="Silva A.M.F."/>
            <person name="Brenig B."/>
            <person name="Azevedo V."/>
            <person name="Matiuzzi M."/>
            <person name="Ramos R."/>
            <person name="Goes-Neto A."/>
            <person name="Soares S."/>
            <person name="Iseppon A.M.B."/>
            <person name="Souza E."/>
            <person name="Gama M."/>
        </authorList>
    </citation>
    <scope>NUCLEOTIDE SEQUENCE</scope>
    <source>
        <strain evidence="2">CCRMRs91</strain>
    </source>
</reference>
<dbReference type="Pfam" id="PF16732">
    <property type="entry name" value="ComP_DUS"/>
    <property type="match status" value="1"/>
</dbReference>
<protein>
    <submittedName>
        <fullName evidence="2">Type IV pilin protein</fullName>
    </submittedName>
</protein>
<dbReference type="NCBIfam" id="TIGR02532">
    <property type="entry name" value="IV_pilin_GFxxxE"/>
    <property type="match status" value="1"/>
</dbReference>
<dbReference type="InterPro" id="IPR031982">
    <property type="entry name" value="PilE-like"/>
</dbReference>
<name>A0AAW5ZLC2_RALSL</name>
<organism evidence="2 3">
    <name type="scientific">Ralstonia solanacearum</name>
    <name type="common">Pseudomonas solanacearum</name>
    <dbReference type="NCBI Taxonomy" id="305"/>
    <lineage>
        <taxon>Bacteria</taxon>
        <taxon>Pseudomonadati</taxon>
        <taxon>Pseudomonadota</taxon>
        <taxon>Betaproteobacteria</taxon>
        <taxon>Burkholderiales</taxon>
        <taxon>Burkholderiaceae</taxon>
        <taxon>Ralstonia</taxon>
        <taxon>Ralstonia solanacearum species complex</taxon>
    </lineage>
</organism>
<evidence type="ECO:0000313" key="2">
    <source>
        <dbReference type="EMBL" id="MDB0570425.1"/>
    </source>
</evidence>
<dbReference type="Gene3D" id="3.30.700.10">
    <property type="entry name" value="Glycoprotein, Type 4 Pilin"/>
    <property type="match status" value="1"/>
</dbReference>
<evidence type="ECO:0000256" key="1">
    <source>
        <dbReference type="SAM" id="Phobius"/>
    </source>
</evidence>
<accession>A0AAW5ZLC2</accession>
<dbReference type="InterPro" id="IPR012902">
    <property type="entry name" value="N_methyl_site"/>
</dbReference>